<evidence type="ECO:0000256" key="5">
    <source>
        <dbReference type="SAM" id="MobiDB-lite"/>
    </source>
</evidence>
<evidence type="ECO:0000256" key="3">
    <source>
        <dbReference type="ARBA" id="ARBA00023163"/>
    </source>
</evidence>
<dbReference type="InterPro" id="IPR009057">
    <property type="entry name" value="Homeodomain-like_sf"/>
</dbReference>
<feature type="region of interest" description="Disordered" evidence="5">
    <location>
        <begin position="1"/>
        <end position="33"/>
    </location>
</feature>
<dbReference type="InterPro" id="IPR001647">
    <property type="entry name" value="HTH_TetR"/>
</dbReference>
<dbReference type="EMBL" id="QUBR01000001">
    <property type="protein sequence ID" value="REK72757.1"/>
    <property type="molecule type" value="Genomic_DNA"/>
</dbReference>
<feature type="compositionally biased region" description="Basic and acidic residues" evidence="5">
    <location>
        <begin position="12"/>
        <end position="21"/>
    </location>
</feature>
<dbReference type="InterPro" id="IPR036271">
    <property type="entry name" value="Tet_transcr_reg_TetR-rel_C_sf"/>
</dbReference>
<organism evidence="7 8">
    <name type="scientific">Aeromicrobium endophyticum</name>
    <dbReference type="NCBI Taxonomy" id="2292704"/>
    <lineage>
        <taxon>Bacteria</taxon>
        <taxon>Bacillati</taxon>
        <taxon>Actinomycetota</taxon>
        <taxon>Actinomycetes</taxon>
        <taxon>Propionibacteriales</taxon>
        <taxon>Nocardioidaceae</taxon>
        <taxon>Aeromicrobium</taxon>
    </lineage>
</organism>
<evidence type="ECO:0000259" key="6">
    <source>
        <dbReference type="PROSITE" id="PS50977"/>
    </source>
</evidence>
<name>A0A371P9Z2_9ACTN</name>
<evidence type="ECO:0000313" key="7">
    <source>
        <dbReference type="EMBL" id="REK72757.1"/>
    </source>
</evidence>
<evidence type="ECO:0000256" key="2">
    <source>
        <dbReference type="ARBA" id="ARBA00023125"/>
    </source>
</evidence>
<dbReference type="Gene3D" id="1.10.357.10">
    <property type="entry name" value="Tetracycline Repressor, domain 2"/>
    <property type="match status" value="1"/>
</dbReference>
<feature type="domain" description="HTH tetR-type" evidence="6">
    <location>
        <begin position="35"/>
        <end position="95"/>
    </location>
</feature>
<accession>A0A371P9Z2</accession>
<dbReference type="Pfam" id="PF00440">
    <property type="entry name" value="TetR_N"/>
    <property type="match status" value="1"/>
</dbReference>
<dbReference type="GO" id="GO:0003700">
    <property type="term" value="F:DNA-binding transcription factor activity"/>
    <property type="evidence" value="ECO:0007669"/>
    <property type="project" value="TreeGrafter"/>
</dbReference>
<dbReference type="InterPro" id="IPR050109">
    <property type="entry name" value="HTH-type_TetR-like_transc_reg"/>
</dbReference>
<keyword evidence="3" id="KW-0804">Transcription</keyword>
<dbReference type="PROSITE" id="PS50977">
    <property type="entry name" value="HTH_TETR_2"/>
    <property type="match status" value="1"/>
</dbReference>
<evidence type="ECO:0000256" key="4">
    <source>
        <dbReference type="PROSITE-ProRule" id="PRU00335"/>
    </source>
</evidence>
<dbReference type="GO" id="GO:0000976">
    <property type="term" value="F:transcription cis-regulatory region binding"/>
    <property type="evidence" value="ECO:0007669"/>
    <property type="project" value="TreeGrafter"/>
</dbReference>
<keyword evidence="2 4" id="KW-0238">DNA-binding</keyword>
<dbReference type="AlphaFoldDB" id="A0A371P9Z2"/>
<gene>
    <name evidence="7" type="ORF">DX116_03915</name>
</gene>
<keyword evidence="8" id="KW-1185">Reference proteome</keyword>
<dbReference type="SUPFAM" id="SSF48498">
    <property type="entry name" value="Tetracyclin repressor-like, C-terminal domain"/>
    <property type="match status" value="1"/>
</dbReference>
<dbReference type="PANTHER" id="PTHR30055:SF234">
    <property type="entry name" value="HTH-TYPE TRANSCRIPTIONAL REGULATOR BETI"/>
    <property type="match status" value="1"/>
</dbReference>
<dbReference type="PANTHER" id="PTHR30055">
    <property type="entry name" value="HTH-TYPE TRANSCRIPTIONAL REGULATOR RUTR"/>
    <property type="match status" value="1"/>
</dbReference>
<dbReference type="SUPFAM" id="SSF46689">
    <property type="entry name" value="Homeodomain-like"/>
    <property type="match status" value="1"/>
</dbReference>
<evidence type="ECO:0000313" key="8">
    <source>
        <dbReference type="Proteomes" id="UP000265581"/>
    </source>
</evidence>
<dbReference type="Proteomes" id="UP000265581">
    <property type="component" value="Unassembled WGS sequence"/>
</dbReference>
<feature type="compositionally biased region" description="Polar residues" evidence="5">
    <location>
        <begin position="1"/>
        <end position="11"/>
    </location>
</feature>
<comment type="caution">
    <text evidence="7">The sequence shown here is derived from an EMBL/GenBank/DDBJ whole genome shotgun (WGS) entry which is preliminary data.</text>
</comment>
<keyword evidence="1" id="KW-0805">Transcription regulation</keyword>
<sequence length="212" mass="22775">MTACSSNFTRTSRPEVERDMAQEPQSASDDDVRVARTRRDVGRAALRVLTEAGGRSFSHAEVAAEAGYSRTTLYTHWPTKVDLVTLALESVGRMPHGEPTGDAKTDLVRELRAFRQAFVDVKLDQILMALAQWGTTVDEIAAIRDSIVEDGEGVARAILADVASGDELEAAVAMLSGVVVCPALMYGRVPSDDVIDQAVTIVLRAFGVPSEG</sequence>
<reference evidence="7 8" key="1">
    <citation type="submission" date="2018-08" db="EMBL/GenBank/DDBJ databases">
        <title>Aeromicrobium sp. M2KJ-4, whole genome shotgun sequence.</title>
        <authorList>
            <person name="Tuo L."/>
        </authorList>
    </citation>
    <scope>NUCLEOTIDE SEQUENCE [LARGE SCALE GENOMIC DNA]</scope>
    <source>
        <strain evidence="7 8">M2KJ-4</strain>
    </source>
</reference>
<protein>
    <submittedName>
        <fullName evidence="7">TetR/AcrR family transcriptional regulator</fullName>
    </submittedName>
</protein>
<proteinExistence type="predicted"/>
<feature type="DNA-binding region" description="H-T-H motif" evidence="4">
    <location>
        <begin position="58"/>
        <end position="77"/>
    </location>
</feature>
<evidence type="ECO:0000256" key="1">
    <source>
        <dbReference type="ARBA" id="ARBA00023015"/>
    </source>
</evidence>